<reference evidence="1 2" key="1">
    <citation type="journal article" date="2016" name="Int. J. Syst. Evol. Microbiol.">
        <title>Pontibacter aydingkolensis sp. nov., isolated from soil of a salt lake.</title>
        <authorList>
            <person name="Osman G."/>
            <person name="Zhang T."/>
            <person name="Lou K."/>
            <person name="Gao Y."/>
            <person name="Chang W."/>
            <person name="Lin Q."/>
            <person name="Yang H.M."/>
            <person name="Huo X.D."/>
            <person name="Wang N."/>
        </authorList>
    </citation>
    <scope>NUCLEOTIDE SEQUENCE [LARGE SCALE GENOMIC DNA]</scope>
    <source>
        <strain evidence="1 2">KACC 19255</strain>
    </source>
</reference>
<proteinExistence type="predicted"/>
<accession>A0ABS7CTP6</accession>
<dbReference type="InterPro" id="IPR014985">
    <property type="entry name" value="WbqC"/>
</dbReference>
<dbReference type="Proteomes" id="UP000813018">
    <property type="component" value="Unassembled WGS sequence"/>
</dbReference>
<protein>
    <submittedName>
        <fullName evidence="1">WbqC family protein</fullName>
    </submittedName>
</protein>
<dbReference type="RefSeq" id="WP_219877111.1">
    <property type="nucleotide sequence ID" value="NZ_JAHYXK010000006.1"/>
</dbReference>
<gene>
    <name evidence="1" type="ORF">K0O23_09095</name>
</gene>
<organism evidence="1 2">
    <name type="scientific">Pontibacter aydingkolensis</name>
    <dbReference type="NCBI Taxonomy" id="1911536"/>
    <lineage>
        <taxon>Bacteria</taxon>
        <taxon>Pseudomonadati</taxon>
        <taxon>Bacteroidota</taxon>
        <taxon>Cytophagia</taxon>
        <taxon>Cytophagales</taxon>
        <taxon>Hymenobacteraceae</taxon>
        <taxon>Pontibacter</taxon>
    </lineage>
</organism>
<dbReference type="EMBL" id="JAHYXK010000006">
    <property type="protein sequence ID" value="MBW7467223.1"/>
    <property type="molecule type" value="Genomic_DNA"/>
</dbReference>
<comment type="caution">
    <text evidence="1">The sequence shown here is derived from an EMBL/GenBank/DDBJ whole genome shotgun (WGS) entry which is preliminary data.</text>
</comment>
<evidence type="ECO:0000313" key="2">
    <source>
        <dbReference type="Proteomes" id="UP000813018"/>
    </source>
</evidence>
<sequence>MKKVAILQSNYIPWKGYFDLINTVDEFIIYDDMQYTKRDWRNRNKIKTSNGPLWLTVPVEVKGKFFQKINETKVEGNDWAVKHFQTITQYYSKSKYFADYSGIVQQAYKQASSEELLSNINLIFINLICNLLDIKTKISFSSNFQLREGKSERLLGLVKDTMGSEYISGPAAKNYLNEEIFKTEKVNVTWMDYSGYKVYKQLFPPFDHAVSILDLLFNEGPNATKYMKSFLRENE</sequence>
<evidence type="ECO:0000313" key="1">
    <source>
        <dbReference type="EMBL" id="MBW7467223.1"/>
    </source>
</evidence>
<dbReference type="Pfam" id="PF08889">
    <property type="entry name" value="WbqC"/>
    <property type="match status" value="1"/>
</dbReference>
<keyword evidence="2" id="KW-1185">Reference proteome</keyword>
<name>A0ABS7CTP6_9BACT</name>